<protein>
    <submittedName>
        <fullName evidence="1">Uncharacterized protein</fullName>
    </submittedName>
</protein>
<evidence type="ECO:0000313" key="1">
    <source>
        <dbReference type="EMBL" id="RVX09980.1"/>
    </source>
</evidence>
<evidence type="ECO:0000313" key="2">
    <source>
        <dbReference type="Proteomes" id="UP000288805"/>
    </source>
</evidence>
<dbReference type="OrthoDB" id="690771at2759"/>
<sequence length="134" mass="14867">MKKTAKIHEEKEEEEKGRGVWDCGSPLYDSYELVTVSSIIERNLMKLPSFGRSKRVAAAAAYATTQASQPLPIVISASNRCRWTGKSNKLSISSSMAGLVGKKKKKETTKTCENKFYGFCSKIGLLKKLRSQSQ</sequence>
<dbReference type="PANTHER" id="PTHR33978">
    <property type="entry name" value="SERINE/THREONINE-KINASE"/>
    <property type="match status" value="1"/>
</dbReference>
<accession>A0A438JLY4</accession>
<reference evidence="1 2" key="1">
    <citation type="journal article" date="2018" name="PLoS Genet.">
        <title>Population sequencing reveals clonal diversity and ancestral inbreeding in the grapevine cultivar Chardonnay.</title>
        <authorList>
            <person name="Roach M.J."/>
            <person name="Johnson D.L."/>
            <person name="Bohlmann J."/>
            <person name="van Vuuren H.J."/>
            <person name="Jones S.J."/>
            <person name="Pretorius I.S."/>
            <person name="Schmidt S.A."/>
            <person name="Borneman A.R."/>
        </authorList>
    </citation>
    <scope>NUCLEOTIDE SEQUENCE [LARGE SCALE GENOMIC DNA]</scope>
    <source>
        <strain evidence="2">cv. Chardonnay</strain>
        <tissue evidence="1">Leaf</tissue>
    </source>
</reference>
<dbReference type="PANTHER" id="PTHR33978:SF18">
    <property type="entry name" value="OS01G0656300 PROTEIN"/>
    <property type="match status" value="1"/>
</dbReference>
<name>A0A438JLY4_VITVI</name>
<comment type="caution">
    <text evidence="1">The sequence shown here is derived from an EMBL/GenBank/DDBJ whole genome shotgun (WGS) entry which is preliminary data.</text>
</comment>
<dbReference type="Proteomes" id="UP000288805">
    <property type="component" value="Unassembled WGS sequence"/>
</dbReference>
<dbReference type="EMBL" id="QGNW01000036">
    <property type="protein sequence ID" value="RVX09980.1"/>
    <property type="molecule type" value="Genomic_DNA"/>
</dbReference>
<gene>
    <name evidence="1" type="ORF">CK203_012988</name>
</gene>
<organism evidence="1 2">
    <name type="scientific">Vitis vinifera</name>
    <name type="common">Grape</name>
    <dbReference type="NCBI Taxonomy" id="29760"/>
    <lineage>
        <taxon>Eukaryota</taxon>
        <taxon>Viridiplantae</taxon>
        <taxon>Streptophyta</taxon>
        <taxon>Embryophyta</taxon>
        <taxon>Tracheophyta</taxon>
        <taxon>Spermatophyta</taxon>
        <taxon>Magnoliopsida</taxon>
        <taxon>eudicotyledons</taxon>
        <taxon>Gunneridae</taxon>
        <taxon>Pentapetalae</taxon>
        <taxon>rosids</taxon>
        <taxon>Vitales</taxon>
        <taxon>Vitaceae</taxon>
        <taxon>Viteae</taxon>
        <taxon>Vitis</taxon>
    </lineage>
</organism>
<proteinExistence type="predicted"/>
<dbReference type="AlphaFoldDB" id="A0A438JLY4"/>